<dbReference type="STRING" id="908615.SAMN05421540_102150"/>
<keyword evidence="3" id="KW-1185">Reference proteome</keyword>
<protein>
    <submittedName>
        <fullName evidence="2">Methyltransferase domain-containing protein</fullName>
    </submittedName>
</protein>
<dbReference type="Gene3D" id="3.40.50.150">
    <property type="entry name" value="Vaccinia Virus protein VP39"/>
    <property type="match status" value="1"/>
</dbReference>
<dbReference type="CDD" id="cd02440">
    <property type="entry name" value="AdoMet_MTases"/>
    <property type="match status" value="1"/>
</dbReference>
<dbReference type="EMBL" id="FNQF01000002">
    <property type="protein sequence ID" value="SDZ90947.1"/>
    <property type="molecule type" value="Genomic_DNA"/>
</dbReference>
<dbReference type="Proteomes" id="UP000198820">
    <property type="component" value="Unassembled WGS sequence"/>
</dbReference>
<organism evidence="2 3">
    <name type="scientific">Psychroflexus halocasei</name>
    <dbReference type="NCBI Taxonomy" id="908615"/>
    <lineage>
        <taxon>Bacteria</taxon>
        <taxon>Pseudomonadati</taxon>
        <taxon>Bacteroidota</taxon>
        <taxon>Flavobacteriia</taxon>
        <taxon>Flavobacteriales</taxon>
        <taxon>Flavobacteriaceae</taxon>
        <taxon>Psychroflexus</taxon>
    </lineage>
</organism>
<reference evidence="2 3" key="1">
    <citation type="submission" date="2016-10" db="EMBL/GenBank/DDBJ databases">
        <authorList>
            <person name="de Groot N.N."/>
        </authorList>
    </citation>
    <scope>NUCLEOTIDE SEQUENCE [LARGE SCALE GENOMIC DNA]</scope>
    <source>
        <strain evidence="2 3">DSM 23581</strain>
    </source>
</reference>
<keyword evidence="2" id="KW-0808">Transferase</keyword>
<proteinExistence type="predicted"/>
<dbReference type="GO" id="GO:0032259">
    <property type="term" value="P:methylation"/>
    <property type="evidence" value="ECO:0007669"/>
    <property type="project" value="UniProtKB-KW"/>
</dbReference>
<accession>A0A1H3WUU5</accession>
<name>A0A1H3WUU5_9FLAO</name>
<dbReference type="Pfam" id="PF13847">
    <property type="entry name" value="Methyltransf_31"/>
    <property type="match status" value="1"/>
</dbReference>
<dbReference type="AlphaFoldDB" id="A0A1H3WUU5"/>
<dbReference type="InterPro" id="IPR029063">
    <property type="entry name" value="SAM-dependent_MTases_sf"/>
</dbReference>
<feature type="domain" description="Methyltransferase" evidence="1">
    <location>
        <begin position="132"/>
        <end position="237"/>
    </location>
</feature>
<evidence type="ECO:0000259" key="1">
    <source>
        <dbReference type="Pfam" id="PF13847"/>
    </source>
</evidence>
<dbReference type="GO" id="GO:0008168">
    <property type="term" value="F:methyltransferase activity"/>
    <property type="evidence" value="ECO:0007669"/>
    <property type="project" value="UniProtKB-KW"/>
</dbReference>
<evidence type="ECO:0000313" key="2">
    <source>
        <dbReference type="EMBL" id="SDZ90947.1"/>
    </source>
</evidence>
<dbReference type="InterPro" id="IPR025714">
    <property type="entry name" value="Methyltranfer_dom"/>
</dbReference>
<dbReference type="SUPFAM" id="SSF53335">
    <property type="entry name" value="S-adenosyl-L-methionine-dependent methyltransferases"/>
    <property type="match status" value="1"/>
</dbReference>
<evidence type="ECO:0000313" key="3">
    <source>
        <dbReference type="Proteomes" id="UP000198820"/>
    </source>
</evidence>
<sequence length="305" mass="35760">MAPWFCSNLHSLNSRFFRKFHHAILAFVDPEILVVFVLVFSKTFYAPYASLLLTLASRLKIPPLRKINLNNQTFDLHTDVFGLAVEAFYKNQDTSPIQVHAKDFDTDLIPVDYLFRNYDEMPMIEKTAIDLSEKKVLDIGCCTGSHLLDLNKKNHDVYGIDISEKSVQVCQQRGLKNVIKENFFTLDNSSYKEFDTVLLLMNGIGIVGKVDRLDKFFKKLKEIIKPEARIYLDSTNLRYLFDEDEFDHYYGEMNYQISYKNYCSEKFDWLYLDFEKLKISAEKNGFACRFLIQEHESYLAELKLF</sequence>
<keyword evidence="2" id="KW-0489">Methyltransferase</keyword>
<gene>
    <name evidence="2" type="ORF">SAMN05421540_102150</name>
</gene>